<geneLocation type="mitochondrion" evidence="2"/>
<gene>
    <name evidence="2" type="ORF">SADUNF_SadunfMtG0009500</name>
</gene>
<dbReference type="OrthoDB" id="1934524at2759"/>
<comment type="caution">
    <text evidence="2">The sequence shown here is derived from an EMBL/GenBank/DDBJ whole genome shotgun (WGS) entry which is preliminary data.</text>
</comment>
<sequence>MLLWKRKGTWLALPGGRVKREAARPGVGCKSQLVVASEWAIRECASVPTYDAGEERRSAIKVVGEGLSSLRRTERTIDGICKLAFRTPRRGDYFVGGRKKPNRDEWKMPIAGFEARKRLKDRSTAILVAKESHSESGYNLHAGPQKNTATKRIRQDGQPLVWGEFSLDEILAVLVRRALLREYALTDRIEADYGRKRMESLQRSNTQRRKDREWADTPISLSLPFSDYQKRCEAIKNSLLDLGFLVLLRRKRQNENRAKKKRAVAAATGAEYTTANGSQPQTESQFPLTTKALSHLYHFRRNEVLVLTRIPIKDQESYIEMRNGVNFQRLLVTDGQIQCRLMPFLIDSYLNAQQSPYPRERKGRCNPNLRKDPIPSAVLFLFEGKKPLLLADPAPGQGNNDQAQGERPSDLYGTDGTASLTVCAASIDTSESWVGGVTGQPCTGVEGPECRLDSKYGRIFTKKANVPIIMMANHIPLVLQNTGGVTTLASGDAKEEEKGLTRCKTDKLKVGLDLCLRGSPLQIPARNVIPDEKECPTMDQPLLIKARSVEALFFSDRELGSTSLVKPSSFRGEGYGGCSFNPLEFPLLSKGLRAYAPNSGRVIHFIGEGGSRAPWSKEGKASLIRCSPIEKPGLRASSFERAAIPARFLGPVIVVAEAFRNQAAFKLSNASNAVRVHSKRSSSSPRKAIRSALLVPFLSFLKTFLQLGICPDVLRGSARERARRTELRSIVASPAHEGQATTQLRDVLSSAVFHDKDFQDMKPRACDLTSQSLNYQTLKEHRNGITAANHTSSSRQFMASTISSQMARKASSTESTITDLGQNLYHKLLSNRKSNPDVPFLPDCAFYLAFDFPLSSQPFSGLLLSGLTVNSANSVRVGFSRCMLLLIDDNDGERVDTTSFLSPPIRSNTSLCGGSTSLARSVVGVTSRALAVPLPDVYSPTPSQSDD</sequence>
<accession>A0A835J4M0</accession>
<keyword evidence="2" id="KW-0496">Mitochondrion</keyword>
<name>A0A835J4M0_9ROSI</name>
<keyword evidence="3" id="KW-1185">Reference proteome</keyword>
<protein>
    <submittedName>
        <fullName evidence="2">Uncharacterized protein</fullName>
    </submittedName>
</protein>
<feature type="region of interest" description="Disordered" evidence="1">
    <location>
        <begin position="391"/>
        <end position="411"/>
    </location>
</feature>
<dbReference type="Proteomes" id="UP000657918">
    <property type="component" value="Unassembled WGS sequence"/>
</dbReference>
<proteinExistence type="predicted"/>
<organism evidence="2 3">
    <name type="scientific">Salix dunnii</name>
    <dbReference type="NCBI Taxonomy" id="1413687"/>
    <lineage>
        <taxon>Eukaryota</taxon>
        <taxon>Viridiplantae</taxon>
        <taxon>Streptophyta</taxon>
        <taxon>Embryophyta</taxon>
        <taxon>Tracheophyta</taxon>
        <taxon>Spermatophyta</taxon>
        <taxon>Magnoliopsida</taxon>
        <taxon>eudicotyledons</taxon>
        <taxon>Gunneridae</taxon>
        <taxon>Pentapetalae</taxon>
        <taxon>rosids</taxon>
        <taxon>fabids</taxon>
        <taxon>Malpighiales</taxon>
        <taxon>Salicaceae</taxon>
        <taxon>Saliceae</taxon>
        <taxon>Salix</taxon>
    </lineage>
</organism>
<evidence type="ECO:0000313" key="2">
    <source>
        <dbReference type="EMBL" id="KAF9660775.1"/>
    </source>
</evidence>
<reference evidence="2 3" key="1">
    <citation type="submission" date="2020-10" db="EMBL/GenBank/DDBJ databases">
        <title>Plant Genome Project.</title>
        <authorList>
            <person name="Zhang R.-G."/>
        </authorList>
    </citation>
    <scope>NUCLEOTIDE SEQUENCE [LARGE SCALE GENOMIC DNA]</scope>
    <source>
        <strain evidence="2">FAFU-HL-1</strain>
        <tissue evidence="2">Leaf</tissue>
    </source>
</reference>
<dbReference type="EMBL" id="JADGMS010000020">
    <property type="protein sequence ID" value="KAF9660775.1"/>
    <property type="molecule type" value="Genomic_DNA"/>
</dbReference>
<evidence type="ECO:0000313" key="3">
    <source>
        <dbReference type="Proteomes" id="UP000657918"/>
    </source>
</evidence>
<evidence type="ECO:0000256" key="1">
    <source>
        <dbReference type="SAM" id="MobiDB-lite"/>
    </source>
</evidence>
<dbReference type="AlphaFoldDB" id="A0A835J4M0"/>